<comment type="caution">
    <text evidence="5">The sequence shown here is derived from an EMBL/GenBank/DDBJ whole genome shotgun (WGS) entry which is preliminary data.</text>
</comment>
<reference evidence="5 7" key="1">
    <citation type="submission" date="2020-08" db="EMBL/GenBank/DDBJ databases">
        <authorList>
            <person name="Koutsovoulos G."/>
            <person name="Danchin GJ E."/>
        </authorList>
    </citation>
    <scope>NUCLEOTIDE SEQUENCE [LARGE SCALE GENOMIC DNA]</scope>
</reference>
<accession>A0A6V7X5K7</accession>
<gene>
    <name evidence="3" type="ORF">MENT_LOCUS46176</name>
    <name evidence="4" type="ORF">MENT_LOCUS46516</name>
    <name evidence="5" type="ORF">MENT_LOCUS47599</name>
    <name evidence="6" type="ORF">MENT_LOCUS58200</name>
</gene>
<feature type="signal peptide" evidence="2">
    <location>
        <begin position="1"/>
        <end position="23"/>
    </location>
</feature>
<dbReference type="AlphaFoldDB" id="A0A6V7X5K7"/>
<evidence type="ECO:0000313" key="6">
    <source>
        <dbReference type="EMBL" id="CAD2204455.1"/>
    </source>
</evidence>
<dbReference type="Proteomes" id="UP000580250">
    <property type="component" value="Unassembled WGS sequence"/>
</dbReference>
<evidence type="ECO:0000313" key="5">
    <source>
        <dbReference type="EMBL" id="CAD2194574.1"/>
    </source>
</evidence>
<dbReference type="EMBL" id="CAJEWN010001127">
    <property type="protein sequence ID" value="CAD2194574.1"/>
    <property type="molecule type" value="Genomic_DNA"/>
</dbReference>
<dbReference type="EMBL" id="CAJEWN010001015">
    <property type="protein sequence ID" value="CAD2193241.1"/>
    <property type="molecule type" value="Genomic_DNA"/>
</dbReference>
<evidence type="ECO:0000313" key="4">
    <source>
        <dbReference type="EMBL" id="CAD2193557.1"/>
    </source>
</evidence>
<feature type="chain" id="PRO_5035586590" evidence="2">
    <location>
        <begin position="24"/>
        <end position="101"/>
    </location>
</feature>
<organism evidence="5 7">
    <name type="scientific">Meloidogyne enterolobii</name>
    <name type="common">Root-knot nematode worm</name>
    <name type="synonym">Meloidogyne mayaguensis</name>
    <dbReference type="NCBI Taxonomy" id="390850"/>
    <lineage>
        <taxon>Eukaryota</taxon>
        <taxon>Metazoa</taxon>
        <taxon>Ecdysozoa</taxon>
        <taxon>Nematoda</taxon>
        <taxon>Chromadorea</taxon>
        <taxon>Rhabditida</taxon>
        <taxon>Tylenchina</taxon>
        <taxon>Tylenchomorpha</taxon>
        <taxon>Tylenchoidea</taxon>
        <taxon>Meloidogynidae</taxon>
        <taxon>Meloidogyninae</taxon>
        <taxon>Meloidogyne</taxon>
    </lineage>
</organism>
<dbReference type="EMBL" id="CAJEWN010002599">
    <property type="protein sequence ID" value="CAD2204455.1"/>
    <property type="molecule type" value="Genomic_DNA"/>
</dbReference>
<evidence type="ECO:0000256" key="1">
    <source>
        <dbReference type="SAM" id="MobiDB-lite"/>
    </source>
</evidence>
<keyword evidence="2" id="KW-0732">Signal</keyword>
<name>A0A6V7X5K7_MELEN</name>
<feature type="region of interest" description="Disordered" evidence="1">
    <location>
        <begin position="28"/>
        <end position="101"/>
    </location>
</feature>
<evidence type="ECO:0000256" key="2">
    <source>
        <dbReference type="SAM" id="SignalP"/>
    </source>
</evidence>
<dbReference type="EMBL" id="CAJEWN010001039">
    <property type="protein sequence ID" value="CAD2193557.1"/>
    <property type="molecule type" value="Genomic_DNA"/>
</dbReference>
<evidence type="ECO:0000313" key="3">
    <source>
        <dbReference type="EMBL" id="CAD2193241.1"/>
    </source>
</evidence>
<sequence>MKNYKFCIIALLVIYLFILQCEANIKSKNPKGNKEIKRPKRQSSFFGNLLDKPKNNENLPDLPSTLEKENNFESEINPSSHKFQKDENKIGLYPEPSDNFE</sequence>
<evidence type="ECO:0000313" key="7">
    <source>
        <dbReference type="Proteomes" id="UP000580250"/>
    </source>
</evidence>
<protein>
    <submittedName>
        <fullName evidence="5">Uncharacterized protein</fullName>
    </submittedName>
</protein>
<proteinExistence type="predicted"/>